<dbReference type="Pfam" id="PF00319">
    <property type="entry name" value="SRF-TF"/>
    <property type="match status" value="1"/>
</dbReference>
<organism evidence="8 9">
    <name type="scientific">Flemingia macrophylla</name>
    <dbReference type="NCBI Taxonomy" id="520843"/>
    <lineage>
        <taxon>Eukaryota</taxon>
        <taxon>Viridiplantae</taxon>
        <taxon>Streptophyta</taxon>
        <taxon>Embryophyta</taxon>
        <taxon>Tracheophyta</taxon>
        <taxon>Spermatophyta</taxon>
        <taxon>Magnoliopsida</taxon>
        <taxon>eudicotyledons</taxon>
        <taxon>Gunneridae</taxon>
        <taxon>Pentapetalae</taxon>
        <taxon>rosids</taxon>
        <taxon>fabids</taxon>
        <taxon>Fabales</taxon>
        <taxon>Fabaceae</taxon>
        <taxon>Papilionoideae</taxon>
        <taxon>50 kb inversion clade</taxon>
        <taxon>NPAAA clade</taxon>
        <taxon>indigoferoid/millettioid clade</taxon>
        <taxon>Phaseoleae</taxon>
        <taxon>Flemingia</taxon>
    </lineage>
</organism>
<feature type="domain" description="MADS-box" evidence="7">
    <location>
        <begin position="1"/>
        <end position="42"/>
    </location>
</feature>
<evidence type="ECO:0000256" key="1">
    <source>
        <dbReference type="ARBA" id="ARBA00004123"/>
    </source>
</evidence>
<evidence type="ECO:0000256" key="3">
    <source>
        <dbReference type="ARBA" id="ARBA00023125"/>
    </source>
</evidence>
<dbReference type="InterPro" id="IPR036879">
    <property type="entry name" value="TF_MADSbox_sf"/>
</dbReference>
<dbReference type="GO" id="GO:0005634">
    <property type="term" value="C:nucleus"/>
    <property type="evidence" value="ECO:0007669"/>
    <property type="project" value="UniProtKB-SubCell"/>
</dbReference>
<gene>
    <name evidence="8" type="ORF">Fmac_004658</name>
</gene>
<evidence type="ECO:0000256" key="4">
    <source>
        <dbReference type="ARBA" id="ARBA00023163"/>
    </source>
</evidence>
<dbReference type="PANTHER" id="PTHR48019">
    <property type="entry name" value="SERUM RESPONSE FACTOR HOMOLOG"/>
    <property type="match status" value="1"/>
</dbReference>
<dbReference type="EMBL" id="JBGMDY010000002">
    <property type="protein sequence ID" value="KAL2343373.1"/>
    <property type="molecule type" value="Genomic_DNA"/>
</dbReference>
<dbReference type="PROSITE" id="PS50066">
    <property type="entry name" value="MADS_BOX_2"/>
    <property type="match status" value="1"/>
</dbReference>
<evidence type="ECO:0000256" key="5">
    <source>
        <dbReference type="ARBA" id="ARBA00023242"/>
    </source>
</evidence>
<name>A0ABD1N5S5_9FABA</name>
<comment type="subcellular location">
    <subcellularLocation>
        <location evidence="1">Nucleus</location>
    </subcellularLocation>
</comment>
<keyword evidence="2" id="KW-0805">Transcription regulation</keyword>
<keyword evidence="9" id="KW-1185">Reference proteome</keyword>
<evidence type="ECO:0000313" key="8">
    <source>
        <dbReference type="EMBL" id="KAL2343373.1"/>
    </source>
</evidence>
<dbReference type="CDD" id="cd00266">
    <property type="entry name" value="MADS_SRF_like"/>
    <property type="match status" value="1"/>
</dbReference>
<evidence type="ECO:0000259" key="7">
    <source>
        <dbReference type="PROSITE" id="PS50066"/>
    </source>
</evidence>
<dbReference type="Gene3D" id="3.40.1810.10">
    <property type="entry name" value="Transcription factor, MADS-box"/>
    <property type="match status" value="1"/>
</dbReference>
<dbReference type="GO" id="GO:0003677">
    <property type="term" value="F:DNA binding"/>
    <property type="evidence" value="ECO:0007669"/>
    <property type="project" value="UniProtKB-KW"/>
</dbReference>
<evidence type="ECO:0000313" key="9">
    <source>
        <dbReference type="Proteomes" id="UP001603857"/>
    </source>
</evidence>
<dbReference type="InterPro" id="IPR002100">
    <property type="entry name" value="TF_MADSbox"/>
</dbReference>
<proteinExistence type="predicted"/>
<dbReference type="SUPFAM" id="SSF55455">
    <property type="entry name" value="SRF-like"/>
    <property type="match status" value="1"/>
</dbReference>
<feature type="region of interest" description="Disordered" evidence="6">
    <location>
        <begin position="350"/>
        <end position="386"/>
    </location>
</feature>
<feature type="compositionally biased region" description="Basic and acidic residues" evidence="6">
    <location>
        <begin position="351"/>
        <end position="360"/>
    </location>
</feature>
<accession>A0ABD1N5S5</accession>
<keyword evidence="4" id="KW-0804">Transcription</keyword>
<dbReference type="InterPro" id="IPR033897">
    <property type="entry name" value="SRF-like_MADS-box"/>
</dbReference>
<dbReference type="AlphaFoldDB" id="A0ABD1N5S5"/>
<reference evidence="8 9" key="1">
    <citation type="submission" date="2024-08" db="EMBL/GenBank/DDBJ databases">
        <title>Insights into the chromosomal genome structure of Flemingia macrophylla.</title>
        <authorList>
            <person name="Ding Y."/>
            <person name="Zhao Y."/>
            <person name="Bi W."/>
            <person name="Wu M."/>
            <person name="Zhao G."/>
            <person name="Gong Y."/>
            <person name="Li W."/>
            <person name="Zhang P."/>
        </authorList>
    </citation>
    <scope>NUCLEOTIDE SEQUENCE [LARGE SCALE GENOMIC DNA]</scope>
    <source>
        <strain evidence="8">DYQJB</strain>
        <tissue evidence="8">Leaf</tissue>
    </source>
</reference>
<dbReference type="InterPro" id="IPR050142">
    <property type="entry name" value="MADS-box/MEF2_TF"/>
</dbReference>
<evidence type="ECO:0000256" key="2">
    <source>
        <dbReference type="ARBA" id="ARBA00023015"/>
    </source>
</evidence>
<keyword evidence="3" id="KW-0238">DNA-binding</keyword>
<dbReference type="SMART" id="SM00432">
    <property type="entry name" value="MADS"/>
    <property type="match status" value="1"/>
</dbReference>
<comment type="caution">
    <text evidence="8">The sequence shown here is derived from an EMBL/GenBank/DDBJ whole genome shotgun (WGS) entry which is preliminary data.</text>
</comment>
<dbReference type="Proteomes" id="UP001603857">
    <property type="component" value="Unassembled WGS sequence"/>
</dbReference>
<sequence>MELIEKEKDRKTTFHKRKNGLMKKAYEFATLCGVDVGVIIYAPDFLKELETWPQDSEEVKRVIQKLKNNTRDRSPKMYDVEEYFNDRMKKIEGEISKVRKEKIKLMYPTWDDSYNNLGQEQLRIFVDFLDAKLDACNQRMNMLKRDSKENAKVKSNTVEILTPYVASNLGSHLNFMQNMFQTQLFHPMKSTSDYNQVAFYPFQLGQSSQSYKFHFGRSRTPLLERNGMVDWANQVGAVANCYPKIGIVPKEDGSQENQNSSPCYHNGNMQISQPYNGCLKTLPSQFQYNAAFQTLPDQSRPPPRYELNNSYSSNMLQPRPCYYMHAGPKRIPKRMSVIWNHVRKSLHCKPHSTEVHDPKASRSSTQRKKHVQIEGSNVKSKRHSEKHISHKLFLDRSSGEIVIYPCSPCCQGDDDEDENKNKKERLLPPRSTSHKRIIYSSTICCVDSDVFSKSKVPIEKDSNDPPSSIRTDECEEKLKSTDFVEEHVDDIAQHSVMFYWTSA</sequence>
<keyword evidence="5" id="KW-0539">Nucleus</keyword>
<protein>
    <recommendedName>
        <fullName evidence="7">MADS-box domain-containing protein</fullName>
    </recommendedName>
</protein>
<evidence type="ECO:0000256" key="6">
    <source>
        <dbReference type="SAM" id="MobiDB-lite"/>
    </source>
</evidence>